<protein>
    <submittedName>
        <fullName evidence="2">Uncharacterized protein</fullName>
    </submittedName>
</protein>
<evidence type="ECO:0000313" key="2">
    <source>
        <dbReference type="EMBL" id="CAI0428673.1"/>
    </source>
</evidence>
<organism evidence="2 3">
    <name type="scientific">Linum tenue</name>
    <dbReference type="NCBI Taxonomy" id="586396"/>
    <lineage>
        <taxon>Eukaryota</taxon>
        <taxon>Viridiplantae</taxon>
        <taxon>Streptophyta</taxon>
        <taxon>Embryophyta</taxon>
        <taxon>Tracheophyta</taxon>
        <taxon>Spermatophyta</taxon>
        <taxon>Magnoliopsida</taxon>
        <taxon>eudicotyledons</taxon>
        <taxon>Gunneridae</taxon>
        <taxon>Pentapetalae</taxon>
        <taxon>rosids</taxon>
        <taxon>fabids</taxon>
        <taxon>Malpighiales</taxon>
        <taxon>Linaceae</taxon>
        <taxon>Linum</taxon>
    </lineage>
</organism>
<comment type="caution">
    <text evidence="2">The sequence shown here is derived from an EMBL/GenBank/DDBJ whole genome shotgun (WGS) entry which is preliminary data.</text>
</comment>
<gene>
    <name evidence="2" type="ORF">LITE_LOCUS21772</name>
</gene>
<reference evidence="2" key="1">
    <citation type="submission" date="2022-08" db="EMBL/GenBank/DDBJ databases">
        <authorList>
            <person name="Gutierrez-Valencia J."/>
        </authorList>
    </citation>
    <scope>NUCLEOTIDE SEQUENCE</scope>
</reference>
<dbReference type="EMBL" id="CAMGYJ010000006">
    <property type="protein sequence ID" value="CAI0428673.1"/>
    <property type="molecule type" value="Genomic_DNA"/>
</dbReference>
<evidence type="ECO:0000256" key="1">
    <source>
        <dbReference type="SAM" id="MobiDB-lite"/>
    </source>
</evidence>
<proteinExistence type="predicted"/>
<sequence length="33" mass="3372">MAATHSPTTSTTPSDAKESRFSGTTTTSPGEKT</sequence>
<dbReference type="AlphaFoldDB" id="A0AAV0L3Y3"/>
<dbReference type="Proteomes" id="UP001154282">
    <property type="component" value="Unassembled WGS sequence"/>
</dbReference>
<keyword evidence="3" id="KW-1185">Reference proteome</keyword>
<feature type="region of interest" description="Disordered" evidence="1">
    <location>
        <begin position="1"/>
        <end position="33"/>
    </location>
</feature>
<name>A0AAV0L3Y3_9ROSI</name>
<evidence type="ECO:0000313" key="3">
    <source>
        <dbReference type="Proteomes" id="UP001154282"/>
    </source>
</evidence>
<feature type="compositionally biased region" description="Low complexity" evidence="1">
    <location>
        <begin position="1"/>
        <end position="14"/>
    </location>
</feature>
<accession>A0AAV0L3Y3</accession>
<feature type="compositionally biased region" description="Polar residues" evidence="1">
    <location>
        <begin position="21"/>
        <end position="33"/>
    </location>
</feature>